<accession>A0A0E0USX7</accession>
<proteinExistence type="predicted"/>
<dbReference type="AlphaFoldDB" id="A0A0E0USX7"/>
<gene>
    <name evidence="1" type="ordered locus">LMM7_0460</name>
</gene>
<dbReference type="EMBL" id="CP002816">
    <property type="protein sequence ID" value="AEH91466.1"/>
    <property type="molecule type" value="Genomic_DNA"/>
</dbReference>
<sequence length="229" mass="26097">MDAKQLLQTLKNTPNETQMLKIIPKLGKYAKGKAVENALVSLSESSSEKIRAAAIDALLTNSHKRIKNLVMAHMSDTKEVKTKCFEYMGYHRMKQAEPILLAHLNDVDRWVRYFAVLNLGDLGAYDVIEGVEKHLENETSDVVKSGCYSTSVLLSETEAEKDCYEQKLIQLLNSSDEVARYVTINNLADLKNHLKREQIINAFYARLQIESDEENITTLKNAIRSLKYW</sequence>
<evidence type="ECO:0000313" key="2">
    <source>
        <dbReference type="Proteomes" id="UP000000486"/>
    </source>
</evidence>
<name>A0A0E0USX7_LISMM</name>
<dbReference type="InterPro" id="IPR011989">
    <property type="entry name" value="ARM-like"/>
</dbReference>
<dbReference type="HOGENOM" id="CLU_1208615_0_0_9"/>
<dbReference type="KEGG" id="lmq:LMM7_0460"/>
<dbReference type="Proteomes" id="UP000000486">
    <property type="component" value="Chromosome"/>
</dbReference>
<dbReference type="PATRIC" id="fig|1030009.3.peg.451"/>
<dbReference type="RefSeq" id="WP_012581945.1">
    <property type="nucleotide sequence ID" value="NC_017537.1"/>
</dbReference>
<dbReference type="Gene3D" id="1.25.10.10">
    <property type="entry name" value="Leucine-rich Repeat Variant"/>
    <property type="match status" value="1"/>
</dbReference>
<reference evidence="1 2" key="1">
    <citation type="journal article" date="2011" name="J. Bacteriol.">
        <title>Genome sequence of the nonpathogenic Listeria monocytogenes serovar 4a strain M7.</title>
        <authorList>
            <person name="Chen J."/>
            <person name="Xia Y."/>
            <person name="Cheng C."/>
            <person name="Fang C."/>
            <person name="Shan Y."/>
            <person name="Jin G."/>
            <person name="Fang W."/>
        </authorList>
    </citation>
    <scope>NUCLEOTIDE SEQUENCE [LARGE SCALE GENOMIC DNA]</scope>
    <source>
        <strain evidence="1 2">M7</strain>
    </source>
</reference>
<organism evidence="1 2">
    <name type="scientific">Listeria monocytogenes serotype 4a (strain M7)</name>
    <dbReference type="NCBI Taxonomy" id="1030009"/>
    <lineage>
        <taxon>Bacteria</taxon>
        <taxon>Bacillati</taxon>
        <taxon>Bacillota</taxon>
        <taxon>Bacilli</taxon>
        <taxon>Bacillales</taxon>
        <taxon>Listeriaceae</taxon>
        <taxon>Listeria</taxon>
    </lineage>
</organism>
<dbReference type="SUPFAM" id="SSF48371">
    <property type="entry name" value="ARM repeat"/>
    <property type="match status" value="1"/>
</dbReference>
<dbReference type="InterPro" id="IPR016024">
    <property type="entry name" value="ARM-type_fold"/>
</dbReference>
<protein>
    <submittedName>
        <fullName evidence="1">Heat-repeat domain protein</fullName>
    </submittedName>
</protein>
<dbReference type="Pfam" id="PF13646">
    <property type="entry name" value="HEAT_2"/>
    <property type="match status" value="1"/>
</dbReference>
<evidence type="ECO:0000313" key="1">
    <source>
        <dbReference type="EMBL" id="AEH91466.1"/>
    </source>
</evidence>